<dbReference type="EMBL" id="BMYM01000001">
    <property type="protein sequence ID" value="GHD31959.1"/>
    <property type="molecule type" value="Genomic_DNA"/>
</dbReference>
<dbReference type="Gene3D" id="3.40.50.300">
    <property type="entry name" value="P-loop containing nucleotide triphosphate hydrolases"/>
    <property type="match status" value="1"/>
</dbReference>
<evidence type="ECO:0008006" key="3">
    <source>
        <dbReference type="Google" id="ProtNLM"/>
    </source>
</evidence>
<protein>
    <recommendedName>
        <fullName evidence="3">Sulfotransferase family protein</fullName>
    </recommendedName>
</protein>
<dbReference type="AlphaFoldDB" id="A0A919CJV0"/>
<dbReference type="SUPFAM" id="SSF52540">
    <property type="entry name" value="P-loop containing nucleoside triphosphate hydrolases"/>
    <property type="match status" value="1"/>
</dbReference>
<reference evidence="1" key="2">
    <citation type="submission" date="2020-09" db="EMBL/GenBank/DDBJ databases">
        <authorList>
            <person name="Sun Q."/>
            <person name="Kim S."/>
        </authorList>
    </citation>
    <scope>NUCLEOTIDE SEQUENCE</scope>
    <source>
        <strain evidence="1">KCTC 23430</strain>
    </source>
</reference>
<accession>A0A919CJV0</accession>
<sequence>MELGDCHTWNRYNTKGNRENQAFVDLNDEILAANKSAWDNPPVSATWTSAQKRSALELLQQNGQAQVFAFKDPRTLLVLDGWKDVCPQMEFIGVFRHPNAVAKSLESRSGMSRAQAIELWSDYNRRLLNQWKGRQFPLLCFDEPEEVFHSKLDVALDRLGLPELPKSMKFWEDSLRTSQRYEAARLPIKSWLLYKALKARSL</sequence>
<reference evidence="1" key="1">
    <citation type="journal article" date="2014" name="Int. J. Syst. Evol. Microbiol.">
        <title>Complete genome sequence of Corynebacterium casei LMG S-19264T (=DSM 44701T), isolated from a smear-ripened cheese.</title>
        <authorList>
            <consortium name="US DOE Joint Genome Institute (JGI-PGF)"/>
            <person name="Walter F."/>
            <person name="Albersmeier A."/>
            <person name="Kalinowski J."/>
            <person name="Ruckert C."/>
        </authorList>
    </citation>
    <scope>NUCLEOTIDE SEQUENCE</scope>
    <source>
        <strain evidence="1">KCTC 23430</strain>
    </source>
</reference>
<keyword evidence="2" id="KW-1185">Reference proteome</keyword>
<name>A0A919CJV0_9GAMM</name>
<organism evidence="1 2">
    <name type="scientific">Parahalioglobus pacificus</name>
    <dbReference type="NCBI Taxonomy" id="930806"/>
    <lineage>
        <taxon>Bacteria</taxon>
        <taxon>Pseudomonadati</taxon>
        <taxon>Pseudomonadota</taxon>
        <taxon>Gammaproteobacteria</taxon>
        <taxon>Cellvibrionales</taxon>
        <taxon>Halieaceae</taxon>
        <taxon>Parahalioglobus</taxon>
    </lineage>
</organism>
<dbReference type="InterPro" id="IPR027417">
    <property type="entry name" value="P-loop_NTPase"/>
</dbReference>
<evidence type="ECO:0000313" key="1">
    <source>
        <dbReference type="EMBL" id="GHD31959.1"/>
    </source>
</evidence>
<comment type="caution">
    <text evidence="1">The sequence shown here is derived from an EMBL/GenBank/DDBJ whole genome shotgun (WGS) entry which is preliminary data.</text>
</comment>
<proteinExistence type="predicted"/>
<evidence type="ECO:0000313" key="2">
    <source>
        <dbReference type="Proteomes" id="UP000644693"/>
    </source>
</evidence>
<gene>
    <name evidence="1" type="ORF">GCM10007053_15560</name>
</gene>
<dbReference type="Proteomes" id="UP000644693">
    <property type="component" value="Unassembled WGS sequence"/>
</dbReference>